<comment type="caution">
    <text evidence="1">The sequence shown here is derived from an EMBL/GenBank/DDBJ whole genome shotgun (WGS) entry which is preliminary data.</text>
</comment>
<evidence type="ECO:0000313" key="2">
    <source>
        <dbReference type="Proteomes" id="UP000316304"/>
    </source>
</evidence>
<proteinExistence type="predicted"/>
<gene>
    <name evidence="1" type="ORF">Pla52o_55650</name>
</gene>
<dbReference type="EMBL" id="SJPT01000016">
    <property type="protein sequence ID" value="TWU15028.1"/>
    <property type="molecule type" value="Genomic_DNA"/>
</dbReference>
<dbReference type="OrthoDB" id="273556at2"/>
<dbReference type="Proteomes" id="UP000316304">
    <property type="component" value="Unassembled WGS sequence"/>
</dbReference>
<accession>A0A5C6BSM0</accession>
<name>A0A5C6BSM0_9BACT</name>
<protein>
    <submittedName>
        <fullName evidence="1">Uncharacterized protein</fullName>
    </submittedName>
</protein>
<evidence type="ECO:0000313" key="1">
    <source>
        <dbReference type="EMBL" id="TWU15028.1"/>
    </source>
</evidence>
<sequence>MMILSMDLGKFNTVCCLYDTRNRKYRFETIATKRSYVNHLLDSLQADMLVMEVCSPSGR</sequence>
<keyword evidence="2" id="KW-1185">Reference proteome</keyword>
<dbReference type="RefSeq" id="WP_146597448.1">
    <property type="nucleotide sequence ID" value="NZ_SJPT01000016.1"/>
</dbReference>
<reference evidence="1 2" key="1">
    <citation type="submission" date="2019-02" db="EMBL/GenBank/DDBJ databases">
        <title>Deep-cultivation of Planctomycetes and their phenomic and genomic characterization uncovers novel biology.</title>
        <authorList>
            <person name="Wiegand S."/>
            <person name="Jogler M."/>
            <person name="Boedeker C."/>
            <person name="Pinto D."/>
            <person name="Vollmers J."/>
            <person name="Rivas-Marin E."/>
            <person name="Kohn T."/>
            <person name="Peeters S.H."/>
            <person name="Heuer A."/>
            <person name="Rast P."/>
            <person name="Oberbeckmann S."/>
            <person name="Bunk B."/>
            <person name="Jeske O."/>
            <person name="Meyerdierks A."/>
            <person name="Storesund J.E."/>
            <person name="Kallscheuer N."/>
            <person name="Luecker S."/>
            <person name="Lage O.M."/>
            <person name="Pohl T."/>
            <person name="Merkel B.J."/>
            <person name="Hornburger P."/>
            <person name="Mueller R.-W."/>
            <person name="Bruemmer F."/>
            <person name="Labrenz M."/>
            <person name="Spormann A.M."/>
            <person name="Op Den Camp H."/>
            <person name="Overmann J."/>
            <person name="Amann R."/>
            <person name="Jetten M.S.M."/>
            <person name="Mascher T."/>
            <person name="Medema M.H."/>
            <person name="Devos D.P."/>
            <person name="Kaster A.-K."/>
            <person name="Ovreas L."/>
            <person name="Rohde M."/>
            <person name="Galperin M.Y."/>
            <person name="Jogler C."/>
        </authorList>
    </citation>
    <scope>NUCLEOTIDE SEQUENCE [LARGE SCALE GENOMIC DNA]</scope>
    <source>
        <strain evidence="1 2">Pla52o</strain>
    </source>
</reference>
<organism evidence="1 2">
    <name type="scientific">Novipirellula galeiformis</name>
    <dbReference type="NCBI Taxonomy" id="2528004"/>
    <lineage>
        <taxon>Bacteria</taxon>
        <taxon>Pseudomonadati</taxon>
        <taxon>Planctomycetota</taxon>
        <taxon>Planctomycetia</taxon>
        <taxon>Pirellulales</taxon>
        <taxon>Pirellulaceae</taxon>
        <taxon>Novipirellula</taxon>
    </lineage>
</organism>
<dbReference type="AlphaFoldDB" id="A0A5C6BSM0"/>